<protein>
    <submittedName>
        <fullName evidence="1">Uncharacterized protein</fullName>
    </submittedName>
</protein>
<comment type="caution">
    <text evidence="1">The sequence shown here is derived from an EMBL/GenBank/DDBJ whole genome shotgun (WGS) entry which is preliminary data.</text>
</comment>
<gene>
    <name evidence="1" type="ORF">LCGC14_1203870</name>
</gene>
<evidence type="ECO:0000313" key="1">
    <source>
        <dbReference type="EMBL" id="KKM93886.1"/>
    </source>
</evidence>
<reference evidence="1" key="1">
    <citation type="journal article" date="2015" name="Nature">
        <title>Complex archaea that bridge the gap between prokaryotes and eukaryotes.</title>
        <authorList>
            <person name="Spang A."/>
            <person name="Saw J.H."/>
            <person name="Jorgensen S.L."/>
            <person name="Zaremba-Niedzwiedzka K."/>
            <person name="Martijn J."/>
            <person name="Lind A.E."/>
            <person name="van Eijk R."/>
            <person name="Schleper C."/>
            <person name="Guy L."/>
            <person name="Ettema T.J."/>
        </authorList>
    </citation>
    <scope>NUCLEOTIDE SEQUENCE</scope>
</reference>
<proteinExistence type="predicted"/>
<accession>A0A0F9M3G4</accession>
<sequence length="73" mass="8225">MTAQISLRSHVAKGSASFLAATVVLAMAQEWAGWALTQRKWWKLIPAYLLATAALFEAHQVWTRVETIAGWRR</sequence>
<dbReference type="AlphaFoldDB" id="A0A0F9M3G4"/>
<name>A0A0F9M3G4_9ZZZZ</name>
<dbReference type="EMBL" id="LAZR01006212">
    <property type="protein sequence ID" value="KKM93886.1"/>
    <property type="molecule type" value="Genomic_DNA"/>
</dbReference>
<organism evidence="1">
    <name type="scientific">marine sediment metagenome</name>
    <dbReference type="NCBI Taxonomy" id="412755"/>
    <lineage>
        <taxon>unclassified sequences</taxon>
        <taxon>metagenomes</taxon>
        <taxon>ecological metagenomes</taxon>
    </lineage>
</organism>